<sequence length="162" mass="16992">MLLGVQDDAGVREGFPTLLARARSAVPDAQLDGVLVARQLSGGVECILGIKQDPAFGPIAMFGLGGIFVEVLRDVVFHRCPFNEDVAERLIRSIRGAPLLLGARGRPPADIRALARTLSRLSVFAAGAGPRLQAVDLNPVIALPDGEGAYAVDAVLELGSQD</sequence>
<dbReference type="EC" id="6.2.1.-" evidence="1"/>
<dbReference type="SUPFAM" id="SSF56059">
    <property type="entry name" value="Glutathione synthetase ATP-binding domain-like"/>
    <property type="match status" value="1"/>
</dbReference>
<dbReference type="AlphaFoldDB" id="A0A1K0IQR2"/>
<dbReference type="GO" id="GO:0016874">
    <property type="term" value="F:ligase activity"/>
    <property type="evidence" value="ECO:0007669"/>
    <property type="project" value="UniProtKB-KW"/>
</dbReference>
<dbReference type="EMBL" id="FMSH01000494">
    <property type="protein sequence ID" value="SCU97771.1"/>
    <property type="molecule type" value="Genomic_DNA"/>
</dbReference>
<evidence type="ECO:0000313" key="1">
    <source>
        <dbReference type="EMBL" id="SCU97771.1"/>
    </source>
</evidence>
<protein>
    <submittedName>
        <fullName evidence="1">Acyl-CoA synthetase</fullName>
        <ecNumber evidence="1">6.2.1.-</ecNumber>
    </submittedName>
</protein>
<proteinExistence type="predicted"/>
<dbReference type="PANTHER" id="PTHR42793">
    <property type="entry name" value="COA BINDING DOMAIN CONTAINING PROTEIN"/>
    <property type="match status" value="1"/>
</dbReference>
<organism evidence="1">
    <name type="scientific">Cupriavidus necator</name>
    <name type="common">Alcaligenes eutrophus</name>
    <name type="synonym">Ralstonia eutropha</name>
    <dbReference type="NCBI Taxonomy" id="106590"/>
    <lineage>
        <taxon>Bacteria</taxon>
        <taxon>Pseudomonadati</taxon>
        <taxon>Pseudomonadota</taxon>
        <taxon>Betaproteobacteria</taxon>
        <taxon>Burkholderiales</taxon>
        <taxon>Burkholderiaceae</taxon>
        <taxon>Cupriavidus</taxon>
    </lineage>
</organism>
<dbReference type="Gene3D" id="3.30.470.20">
    <property type="entry name" value="ATP-grasp fold, B domain"/>
    <property type="match status" value="1"/>
</dbReference>
<name>A0A1K0IQR2_CUPNE</name>
<dbReference type="Pfam" id="PF13549">
    <property type="entry name" value="ATP-grasp_5"/>
    <property type="match status" value="1"/>
</dbReference>
<dbReference type="PANTHER" id="PTHR42793:SF4">
    <property type="entry name" value="BLL6376 PROTEIN"/>
    <property type="match status" value="1"/>
</dbReference>
<keyword evidence="1" id="KW-0436">Ligase</keyword>
<gene>
    <name evidence="1" type="ORF">CNECB9_5430086</name>
</gene>
<accession>A0A1K0IQR2</accession>
<reference evidence="1" key="1">
    <citation type="submission" date="2016-09" db="EMBL/GenBank/DDBJ databases">
        <authorList>
            <person name="Capua I."/>
            <person name="De Benedictis P."/>
            <person name="Joannis T."/>
            <person name="Lombin L.H."/>
            <person name="Cattoli G."/>
        </authorList>
    </citation>
    <scope>NUCLEOTIDE SEQUENCE</scope>
    <source>
        <strain evidence="1">B9</strain>
    </source>
</reference>